<name>A0AAJ0FGJ6_9PEZI</name>
<evidence type="ECO:0000259" key="14">
    <source>
        <dbReference type="Pfam" id="PF04153"/>
    </source>
</evidence>
<dbReference type="GO" id="GO:0030015">
    <property type="term" value="C:CCR4-NOT core complex"/>
    <property type="evidence" value="ECO:0007669"/>
    <property type="project" value="UniProtKB-UniRule"/>
</dbReference>
<dbReference type="Proteomes" id="UP001244011">
    <property type="component" value="Unassembled WGS sequence"/>
</dbReference>
<evidence type="ECO:0000259" key="13">
    <source>
        <dbReference type="Pfam" id="PF04065"/>
    </source>
</evidence>
<dbReference type="GO" id="GO:0005634">
    <property type="term" value="C:nucleus"/>
    <property type="evidence" value="ECO:0007669"/>
    <property type="project" value="UniProtKB-SubCell"/>
</dbReference>
<feature type="region of interest" description="Disordered" evidence="12">
    <location>
        <begin position="375"/>
        <end position="479"/>
    </location>
</feature>
<feature type="coiled-coil region" evidence="11">
    <location>
        <begin position="40"/>
        <end position="67"/>
    </location>
</feature>
<evidence type="ECO:0000313" key="15">
    <source>
        <dbReference type="EMBL" id="KAK1762418.1"/>
    </source>
</evidence>
<evidence type="ECO:0000256" key="2">
    <source>
        <dbReference type="ARBA" id="ARBA00004496"/>
    </source>
</evidence>
<keyword evidence="5 10" id="KW-0678">Repressor</keyword>
<keyword evidence="6" id="KW-0597">Phosphoprotein</keyword>
<evidence type="ECO:0000256" key="12">
    <source>
        <dbReference type="SAM" id="MobiDB-lite"/>
    </source>
</evidence>
<comment type="function">
    <text evidence="10">Acts as component of the CCR4-NOT core complex, which in the nucleus seems to be a general transcription factor, and in the cytoplasm the major mRNA deadenylase involved in mRNA turnover. The NOT protein subcomplex negatively regulates the basal and activated transcription of many genes. Preferentially affects TC-type TATA element-dependent transcription. Could directly or indirectly inhibit component(s) of the general transcription machinery.</text>
</comment>
<dbReference type="PANTHER" id="PTHR23326">
    <property type="entry name" value="CCR4 NOT-RELATED"/>
    <property type="match status" value="1"/>
</dbReference>
<dbReference type="Pfam" id="PF04153">
    <property type="entry name" value="NOT2_3_5_C"/>
    <property type="match status" value="1"/>
</dbReference>
<dbReference type="AlphaFoldDB" id="A0AAJ0FGJ6"/>
<evidence type="ECO:0000256" key="7">
    <source>
        <dbReference type="ARBA" id="ARBA00023015"/>
    </source>
</evidence>
<comment type="similarity">
    <text evidence="3 10">Belongs to the CNOT2/3/5 family.</text>
</comment>
<organism evidence="15 16">
    <name type="scientific">Phialemonium atrogriseum</name>
    <dbReference type="NCBI Taxonomy" id="1093897"/>
    <lineage>
        <taxon>Eukaryota</taxon>
        <taxon>Fungi</taxon>
        <taxon>Dikarya</taxon>
        <taxon>Ascomycota</taxon>
        <taxon>Pezizomycotina</taxon>
        <taxon>Sordariomycetes</taxon>
        <taxon>Sordariomycetidae</taxon>
        <taxon>Cephalothecales</taxon>
        <taxon>Cephalothecaceae</taxon>
        <taxon>Phialemonium</taxon>
    </lineage>
</organism>
<proteinExistence type="inferred from homology"/>
<feature type="coiled-coil region" evidence="11">
    <location>
        <begin position="124"/>
        <end position="151"/>
    </location>
</feature>
<feature type="region of interest" description="Disordered" evidence="12">
    <location>
        <begin position="493"/>
        <end position="527"/>
    </location>
</feature>
<dbReference type="InterPro" id="IPR040168">
    <property type="entry name" value="Not2/3/5"/>
</dbReference>
<dbReference type="GeneID" id="85313504"/>
<comment type="subcellular location">
    <subcellularLocation>
        <location evidence="2 10">Cytoplasm</location>
    </subcellularLocation>
    <subcellularLocation>
        <location evidence="1 10">Nucleus</location>
    </subcellularLocation>
</comment>
<dbReference type="GO" id="GO:0000932">
    <property type="term" value="C:P-body"/>
    <property type="evidence" value="ECO:0007669"/>
    <property type="project" value="UniProtKB-UniRule"/>
</dbReference>
<dbReference type="RefSeq" id="XP_060278631.1">
    <property type="nucleotide sequence ID" value="XM_060430317.1"/>
</dbReference>
<dbReference type="PIRSF" id="PIRSF005290">
    <property type="entry name" value="NOT_su_3_5"/>
    <property type="match status" value="1"/>
</dbReference>
<feature type="domain" description="CCR4-Not complex component Not N-terminal" evidence="13">
    <location>
        <begin position="3"/>
        <end position="230"/>
    </location>
</feature>
<feature type="domain" description="NOT2/NOT3/NOT5 C-terminal" evidence="14">
    <location>
        <begin position="514"/>
        <end position="638"/>
    </location>
</feature>
<evidence type="ECO:0000256" key="5">
    <source>
        <dbReference type="ARBA" id="ARBA00022491"/>
    </source>
</evidence>
<feature type="compositionally biased region" description="Low complexity" evidence="12">
    <location>
        <begin position="435"/>
        <end position="454"/>
    </location>
</feature>
<dbReference type="InterPro" id="IPR012270">
    <property type="entry name" value="CCR4-NOT_su3/5"/>
</dbReference>
<reference evidence="15" key="1">
    <citation type="submission" date="2023-06" db="EMBL/GenBank/DDBJ databases">
        <title>Genome-scale phylogeny and comparative genomics of the fungal order Sordariales.</title>
        <authorList>
            <consortium name="Lawrence Berkeley National Laboratory"/>
            <person name="Hensen N."/>
            <person name="Bonometti L."/>
            <person name="Westerberg I."/>
            <person name="Brannstrom I.O."/>
            <person name="Guillou S."/>
            <person name="Cros-Aarteil S."/>
            <person name="Calhoun S."/>
            <person name="Haridas S."/>
            <person name="Kuo A."/>
            <person name="Mondo S."/>
            <person name="Pangilinan J."/>
            <person name="Riley R."/>
            <person name="Labutti K."/>
            <person name="Andreopoulos B."/>
            <person name="Lipzen A."/>
            <person name="Chen C."/>
            <person name="Yanf M."/>
            <person name="Daum C."/>
            <person name="Ng V."/>
            <person name="Clum A."/>
            <person name="Steindorff A."/>
            <person name="Ohm R."/>
            <person name="Martin F."/>
            <person name="Silar P."/>
            <person name="Natvig D."/>
            <person name="Lalanne C."/>
            <person name="Gautier V."/>
            <person name="Ament-Velasquez S.L."/>
            <person name="Kruys A."/>
            <person name="Hutchinson M.I."/>
            <person name="Powell A.J."/>
            <person name="Barry K."/>
            <person name="Miller A.N."/>
            <person name="Grigoriev I.V."/>
            <person name="Debuchy R."/>
            <person name="Gladieux P."/>
            <person name="Thoren M.H."/>
            <person name="Johannesson H."/>
        </authorList>
    </citation>
    <scope>NUCLEOTIDE SEQUENCE</scope>
    <source>
        <strain evidence="15">8032-3</strain>
    </source>
</reference>
<evidence type="ECO:0000256" key="1">
    <source>
        <dbReference type="ARBA" id="ARBA00004123"/>
    </source>
</evidence>
<keyword evidence="16" id="KW-1185">Reference proteome</keyword>
<evidence type="ECO:0000256" key="11">
    <source>
        <dbReference type="SAM" id="Coils"/>
    </source>
</evidence>
<feature type="compositionally biased region" description="Polar residues" evidence="12">
    <location>
        <begin position="389"/>
        <end position="398"/>
    </location>
</feature>
<feature type="compositionally biased region" description="Low complexity" evidence="12">
    <location>
        <begin position="375"/>
        <end position="386"/>
    </location>
</feature>
<comment type="caution">
    <text evidence="15">The sequence shown here is derived from an EMBL/GenBank/DDBJ whole genome shotgun (WGS) entry which is preliminary data.</text>
</comment>
<dbReference type="GO" id="GO:0000289">
    <property type="term" value="P:nuclear-transcribed mRNA poly(A) tail shortening"/>
    <property type="evidence" value="ECO:0007669"/>
    <property type="project" value="UniProtKB-ARBA"/>
</dbReference>
<keyword evidence="7 10" id="KW-0805">Transcription regulation</keyword>
<evidence type="ECO:0000256" key="10">
    <source>
        <dbReference type="PIRNR" id="PIRNR005290"/>
    </source>
</evidence>
<dbReference type="InterPro" id="IPR038635">
    <property type="entry name" value="CCR4-NOT_su2/3/5_C_sf"/>
</dbReference>
<keyword evidence="4 10" id="KW-0963">Cytoplasm</keyword>
<sequence length="642" mass="70617">MAARKLAQEVDKCFKKVAEGVAEFESIYEKIEQSNNPAQKEKLEDNLKREIKKLQRLRDQIKTWAASNDIKDKAPLLDNRRLIETQMERFKAVEKAMKTKAYSKEGLSAAAKLDPKEQAKVVATEFLSTMVEELELQIESLEAEGESIQATMKKGKGHSAKAERIAEIERVIERHKWHQGKLELIRRSLENGGVETEQVNDLEESIRYYVSDGMNDDFMEDDTMYDDLSLGTEEDNYGMGLDNDRLSSQDTQSIQDDTVDLPPASISSGKPRPAAEAPGPSGRRPSTQMKSPLPTLATVHNPLATISNGAAGALAMKPASVPTRPAGEGLKYASAAAAAAASDKNNVGIAPLPPPPSSMAALGVAISSLPAAQARASSTSSPSTAPIQMASQTAQQQMDKAASQGPVSTSALSNMAPAPPQTSRAEATKAGSTRSSGKAPAPASAPEPAESSKAQTNGLTNGAKAAAEEKEEESIYHLPSSLRDLVDSFETTKQRSAAANSPLTLAMQTASRAQAPDTVDSEPPRAGRPEVRFHSASQFPQEPLEIFDDPRLYTRIDPDTLFYVFYYKQGTYQQYLAARALKDQSWRFHKQYQTWFQRHEEPKSITEEFEQGTYRFFDYESTWMNRRKADFKFAYKFLEDDI</sequence>
<feature type="compositionally biased region" description="Polar residues" evidence="12">
    <location>
        <begin position="494"/>
        <end position="512"/>
    </location>
</feature>
<keyword evidence="9 10" id="KW-0539">Nucleus</keyword>
<evidence type="ECO:0000256" key="9">
    <source>
        <dbReference type="ARBA" id="ARBA00023242"/>
    </source>
</evidence>
<keyword evidence="11" id="KW-0175">Coiled coil</keyword>
<accession>A0AAJ0FGJ6</accession>
<evidence type="ECO:0000256" key="8">
    <source>
        <dbReference type="ARBA" id="ARBA00023163"/>
    </source>
</evidence>
<dbReference type="GO" id="GO:0006355">
    <property type="term" value="P:regulation of DNA-templated transcription"/>
    <property type="evidence" value="ECO:0007669"/>
    <property type="project" value="InterPro"/>
</dbReference>
<dbReference type="Gene3D" id="2.30.30.1020">
    <property type="entry name" value="CCR4-NOT complex subunit 2/3/5, C-terminal domain"/>
    <property type="match status" value="1"/>
</dbReference>
<dbReference type="EMBL" id="MU839038">
    <property type="protein sequence ID" value="KAK1762418.1"/>
    <property type="molecule type" value="Genomic_DNA"/>
</dbReference>
<evidence type="ECO:0000256" key="4">
    <source>
        <dbReference type="ARBA" id="ARBA00022490"/>
    </source>
</evidence>
<feature type="compositionally biased region" description="Polar residues" evidence="12">
    <location>
        <begin position="421"/>
        <end position="434"/>
    </location>
</feature>
<gene>
    <name evidence="15" type="ORF">QBC33DRAFT_563869</name>
</gene>
<evidence type="ECO:0000313" key="16">
    <source>
        <dbReference type="Proteomes" id="UP001244011"/>
    </source>
</evidence>
<dbReference type="InterPro" id="IPR007282">
    <property type="entry name" value="NOT2/3/5_C"/>
</dbReference>
<dbReference type="FunFam" id="2.30.30.1020:FF:000006">
    <property type="entry name" value="CCR4-NOT transcription complex, subunit 3"/>
    <property type="match status" value="1"/>
</dbReference>
<keyword evidence="10" id="KW-0010">Activator</keyword>
<protein>
    <recommendedName>
        <fullName evidence="10">General negative regulator of transcription subunit</fullName>
    </recommendedName>
</protein>
<keyword evidence="8 10" id="KW-0804">Transcription</keyword>
<dbReference type="InterPro" id="IPR007207">
    <property type="entry name" value="Not_N"/>
</dbReference>
<evidence type="ECO:0000256" key="6">
    <source>
        <dbReference type="ARBA" id="ARBA00022553"/>
    </source>
</evidence>
<dbReference type="Pfam" id="PF04065">
    <property type="entry name" value="Not3"/>
    <property type="match status" value="1"/>
</dbReference>
<evidence type="ECO:0000256" key="3">
    <source>
        <dbReference type="ARBA" id="ARBA00007682"/>
    </source>
</evidence>
<feature type="region of interest" description="Disordered" evidence="12">
    <location>
        <begin position="229"/>
        <end position="294"/>
    </location>
</feature>